<feature type="domain" description="DUF7869" evidence="2">
    <location>
        <begin position="464"/>
        <end position="623"/>
    </location>
</feature>
<name>A0AAV1LTB1_9NEOP</name>
<evidence type="ECO:0000259" key="2">
    <source>
        <dbReference type="Pfam" id="PF25273"/>
    </source>
</evidence>
<reference evidence="3 4" key="1">
    <citation type="submission" date="2023-11" db="EMBL/GenBank/DDBJ databases">
        <authorList>
            <person name="Hedman E."/>
            <person name="Englund M."/>
            <person name="Stromberg M."/>
            <person name="Nyberg Akerstrom W."/>
            <person name="Nylinder S."/>
            <person name="Jareborg N."/>
            <person name="Kallberg Y."/>
            <person name="Kronander E."/>
        </authorList>
    </citation>
    <scope>NUCLEOTIDE SEQUENCE [LARGE SCALE GENOMIC DNA]</scope>
</reference>
<evidence type="ECO:0000256" key="1">
    <source>
        <dbReference type="SAM" id="MobiDB-lite"/>
    </source>
</evidence>
<protein>
    <recommendedName>
        <fullName evidence="2">DUF7869 domain-containing protein</fullName>
    </recommendedName>
</protein>
<dbReference type="PANTHER" id="PTHR10773:SF19">
    <property type="match status" value="1"/>
</dbReference>
<sequence>MDLRKQCQMKKVNYKNDDTNEIEGNVSSKEHSSGNTQRSRSNSSSSSSSSNSSTSSSSSTSFIEDSDDSVKDPPYQPPDSQAPVSPIMFDYFSENDNEQFRQLPVQSDLVISSDANHVPDQENTENAIKKRGKRKRDENNWQKNVMKKLRNEGKSYVSTSKKIVPARKIKNACFEKCKLKCSTMFTEAERMSIFDDYWSLGSILKQWNYISNCIEDIKPKYRYVREGGTREKRRYNSAFYFNLHEEKIRVCKLFFKNTLGITDRPIRTVLDKKNKFAGNLLADDNRGKHKNHAKVDDTIRKAIKEHIDSIPRMDFHYCRATSSKEYIDGGRSIVDIHKDYIEICKSKNIPYGNYTLFYRIFTEEYNISLFQPKKDRCDCCVAYDNCEGEEKEKKKQEYDTHLKEKDLCRAEKVKDKENKDAVVAVYDMQAVFQCPKGDISLFYYVSKLNVFNFTIYDLHSKDVECYVWDEATANRDVNDLGTCLFKYLQNLAQNNSTVDVIFYTDNCVGQQKNKIMLSMYMFAVQHYPNIKTITHKYLIKGHTQNEGDSAHSLIERQVKKQIRSGPMYTPESFISAIKVARSNPTPFRVNIMNNDDFLDWKDVCSQMGVNITKDEEGNTIKFADLKVVKKKSVDVEVKKAYDVKPGLIKKKKDGLLELIRKHAIPRYYAPFYNSL</sequence>
<feature type="region of interest" description="Disordered" evidence="1">
    <location>
        <begin position="117"/>
        <end position="138"/>
    </location>
</feature>
<dbReference type="Pfam" id="PF25273">
    <property type="entry name" value="DUF7869"/>
    <property type="match status" value="1"/>
</dbReference>
<evidence type="ECO:0000313" key="3">
    <source>
        <dbReference type="EMBL" id="CAK1598165.1"/>
    </source>
</evidence>
<dbReference type="EMBL" id="CAVLGL010000098">
    <property type="protein sequence ID" value="CAK1598165.1"/>
    <property type="molecule type" value="Genomic_DNA"/>
</dbReference>
<comment type="caution">
    <text evidence="3">The sequence shown here is derived from an EMBL/GenBank/DDBJ whole genome shotgun (WGS) entry which is preliminary data.</text>
</comment>
<accession>A0AAV1LTB1</accession>
<dbReference type="Proteomes" id="UP001314205">
    <property type="component" value="Unassembled WGS sequence"/>
</dbReference>
<feature type="region of interest" description="Disordered" evidence="1">
    <location>
        <begin position="1"/>
        <end position="86"/>
    </location>
</feature>
<gene>
    <name evidence="3" type="ORF">PARMNEM_LOCUS17196</name>
</gene>
<dbReference type="InterPro" id="IPR057191">
    <property type="entry name" value="DUF7869"/>
</dbReference>
<proteinExistence type="predicted"/>
<dbReference type="PANTHER" id="PTHR10773">
    <property type="entry name" value="DNA-DIRECTED RNA POLYMERASES I, II, AND III SUBUNIT RPABC2"/>
    <property type="match status" value="1"/>
</dbReference>
<organism evidence="3 4">
    <name type="scientific">Parnassius mnemosyne</name>
    <name type="common">clouded apollo</name>
    <dbReference type="NCBI Taxonomy" id="213953"/>
    <lineage>
        <taxon>Eukaryota</taxon>
        <taxon>Metazoa</taxon>
        <taxon>Ecdysozoa</taxon>
        <taxon>Arthropoda</taxon>
        <taxon>Hexapoda</taxon>
        <taxon>Insecta</taxon>
        <taxon>Pterygota</taxon>
        <taxon>Neoptera</taxon>
        <taxon>Endopterygota</taxon>
        <taxon>Lepidoptera</taxon>
        <taxon>Glossata</taxon>
        <taxon>Ditrysia</taxon>
        <taxon>Papilionoidea</taxon>
        <taxon>Papilionidae</taxon>
        <taxon>Parnassiinae</taxon>
        <taxon>Parnassini</taxon>
        <taxon>Parnassius</taxon>
        <taxon>Driopa</taxon>
    </lineage>
</organism>
<keyword evidence="4" id="KW-1185">Reference proteome</keyword>
<feature type="compositionally biased region" description="Low complexity" evidence="1">
    <location>
        <begin position="33"/>
        <end position="61"/>
    </location>
</feature>
<dbReference type="AlphaFoldDB" id="A0AAV1LTB1"/>
<evidence type="ECO:0000313" key="4">
    <source>
        <dbReference type="Proteomes" id="UP001314205"/>
    </source>
</evidence>